<evidence type="ECO:0000313" key="1">
    <source>
        <dbReference type="EMBL" id="NEZ58985.1"/>
    </source>
</evidence>
<sequence length="243" mass="27697">MIRFLVGTTLMLVSLSSCLKPHGENSSISTADGSDAEITNMSVEQTNEILDYFYEVALSSEFGESTGRVIKWETDIKIFISGQYSTYLDVELTKIIDELNQLSESIQLTRTASKEESNYLIHFGSAAEYSDIEPNAKPYVDDNWGLLWVYWDGNGEIYQGSMYVDVLRATDENAQKHILREELTQSLGLLNDSYKYPESIFYQKWTETTEYSAIDQQIIKILYSDKVNANMTKQDLNAVFKSL</sequence>
<dbReference type="RefSeq" id="WP_250565926.1">
    <property type="nucleotide sequence ID" value="NZ_QXHD01000004.1"/>
</dbReference>
<comment type="caution">
    <text evidence="1">The sequence shown here is derived from an EMBL/GenBank/DDBJ whole genome shotgun (WGS) entry which is preliminary data.</text>
</comment>
<dbReference type="AlphaFoldDB" id="A0A6M0RRU3"/>
<dbReference type="Proteomes" id="UP000481033">
    <property type="component" value="Unassembled WGS sequence"/>
</dbReference>
<dbReference type="Pfam" id="PF11150">
    <property type="entry name" value="DUF2927"/>
    <property type="match status" value="1"/>
</dbReference>
<protein>
    <submittedName>
        <fullName evidence="1">DUF2927 domain-containing protein</fullName>
    </submittedName>
</protein>
<accession>A0A6M0RRU3</accession>
<dbReference type="InterPro" id="IPR021323">
    <property type="entry name" value="DUF2927"/>
</dbReference>
<dbReference type="EMBL" id="QXHD01000004">
    <property type="protein sequence ID" value="NEZ58985.1"/>
    <property type="molecule type" value="Genomic_DNA"/>
</dbReference>
<name>A0A6M0RRU3_9CYAN</name>
<evidence type="ECO:0000313" key="2">
    <source>
        <dbReference type="Proteomes" id="UP000481033"/>
    </source>
</evidence>
<gene>
    <name evidence="1" type="ORF">DXZ20_25760</name>
</gene>
<keyword evidence="2" id="KW-1185">Reference proteome</keyword>
<dbReference type="PROSITE" id="PS51257">
    <property type="entry name" value="PROKAR_LIPOPROTEIN"/>
    <property type="match status" value="1"/>
</dbReference>
<reference evidence="1 2" key="1">
    <citation type="journal article" date="2020" name="Microb. Ecol.">
        <title>Ecogenomics of the Marine Benthic Filamentous Cyanobacterium Adonisia.</title>
        <authorList>
            <person name="Walter J.M."/>
            <person name="Coutinho F.H."/>
            <person name="Leomil L."/>
            <person name="Hargreaves P.I."/>
            <person name="Campeao M.E."/>
            <person name="Vieira V.V."/>
            <person name="Silva B.S."/>
            <person name="Fistarol G.O."/>
            <person name="Salomon P.S."/>
            <person name="Sawabe T."/>
            <person name="Mino S."/>
            <person name="Hosokawa M."/>
            <person name="Miyashita H."/>
            <person name="Maruyama F."/>
            <person name="van Verk M.C."/>
            <person name="Dutilh B.E."/>
            <person name="Thompson C.C."/>
            <person name="Thompson F.L."/>
        </authorList>
    </citation>
    <scope>NUCLEOTIDE SEQUENCE [LARGE SCALE GENOMIC DNA]</scope>
    <source>
        <strain evidence="1 2">CCMR0081</strain>
    </source>
</reference>
<proteinExistence type="predicted"/>
<organism evidence="1 2">
    <name type="scientific">Adonisia turfae CCMR0081</name>
    <dbReference type="NCBI Taxonomy" id="2292702"/>
    <lineage>
        <taxon>Bacteria</taxon>
        <taxon>Bacillati</taxon>
        <taxon>Cyanobacteriota</taxon>
        <taxon>Adonisia</taxon>
        <taxon>Adonisia turfae</taxon>
    </lineage>
</organism>